<evidence type="ECO:0000313" key="2">
    <source>
        <dbReference type="EMBL" id="CAB4167652.1"/>
    </source>
</evidence>
<evidence type="ECO:0000313" key="10">
    <source>
        <dbReference type="EMBL" id="CAB5231214.1"/>
    </source>
</evidence>
<protein>
    <submittedName>
        <fullName evidence="2">Uncharacterized protein</fullName>
    </submittedName>
</protein>
<organism evidence="2">
    <name type="scientific">uncultured Caudovirales phage</name>
    <dbReference type="NCBI Taxonomy" id="2100421"/>
    <lineage>
        <taxon>Viruses</taxon>
        <taxon>Duplodnaviria</taxon>
        <taxon>Heunggongvirae</taxon>
        <taxon>Uroviricota</taxon>
        <taxon>Caudoviricetes</taxon>
        <taxon>Peduoviridae</taxon>
        <taxon>Maltschvirus</taxon>
        <taxon>Maltschvirus maltsch</taxon>
    </lineage>
</organism>
<evidence type="ECO:0000313" key="4">
    <source>
        <dbReference type="EMBL" id="CAB4180489.1"/>
    </source>
</evidence>
<dbReference type="EMBL" id="LR797456">
    <property type="protein sequence ID" value="CAB4217698.1"/>
    <property type="molecule type" value="Genomic_DNA"/>
</dbReference>
<dbReference type="EMBL" id="LR797145">
    <property type="protein sequence ID" value="CAB4189573.1"/>
    <property type="molecule type" value="Genomic_DNA"/>
</dbReference>
<dbReference type="EMBL" id="LR797088">
    <property type="protein sequence ID" value="CAB4186212.1"/>
    <property type="molecule type" value="Genomic_DNA"/>
</dbReference>
<evidence type="ECO:0000313" key="9">
    <source>
        <dbReference type="EMBL" id="CAB4219916.1"/>
    </source>
</evidence>
<dbReference type="EMBL" id="LR796910">
    <property type="protein sequence ID" value="CAB4174376.1"/>
    <property type="molecule type" value="Genomic_DNA"/>
</dbReference>
<reference evidence="2" key="1">
    <citation type="submission" date="2020-04" db="EMBL/GenBank/DDBJ databases">
        <authorList>
            <person name="Chiriac C."/>
            <person name="Salcher M."/>
            <person name="Ghai R."/>
            <person name="Kavagutti S V."/>
        </authorList>
    </citation>
    <scope>NUCLEOTIDE SEQUENCE</scope>
</reference>
<evidence type="ECO:0000313" key="7">
    <source>
        <dbReference type="EMBL" id="CAB4192348.1"/>
    </source>
</evidence>
<evidence type="ECO:0000313" key="3">
    <source>
        <dbReference type="EMBL" id="CAB4174376.1"/>
    </source>
</evidence>
<evidence type="ECO:0000313" key="5">
    <source>
        <dbReference type="EMBL" id="CAB4186212.1"/>
    </source>
</evidence>
<proteinExistence type="predicted"/>
<dbReference type="EMBL" id="LR796991">
    <property type="protein sequence ID" value="CAB4180489.1"/>
    <property type="molecule type" value="Genomic_DNA"/>
</dbReference>
<dbReference type="EMBL" id="LR796496">
    <property type="protein sequence ID" value="CAB4148344.1"/>
    <property type="molecule type" value="Genomic_DNA"/>
</dbReference>
<dbReference type="EMBL" id="LR797496">
    <property type="protein sequence ID" value="CAB4219916.1"/>
    <property type="molecule type" value="Genomic_DNA"/>
</dbReference>
<accession>A0A6J5P9A1</accession>
<dbReference type="EMBL" id="LR797192">
    <property type="protein sequence ID" value="CAB4192348.1"/>
    <property type="molecule type" value="Genomic_DNA"/>
</dbReference>
<sequence length="173" mass="19868">MGKEGKEIGQNAIRDAEGKIMNTKVSVRVPLDVAKHLKDNDLVIEDVLVDAIGDYSRHGEYQHIRRIEYQWRYNLVDIECTQQVMTLLRVWIGRQSFGGRDPELDDIGKWVGVFLAHFFDISIPSLSGKVASKVLHDVAIKMRQEEGQMALRDRRVAEKMSRNLKSEDEFVDV</sequence>
<gene>
    <name evidence="4" type="ORF">UFOVP1036_37</name>
    <name evidence="5" type="ORF">UFOVP1132_30</name>
    <name evidence="6" type="ORF">UFOVP1190_5</name>
    <name evidence="7" type="ORF">UFOVP1248_21</name>
    <name evidence="8" type="ORF">UFOVP1493_66</name>
    <name evidence="10" type="ORF">UFOVP1584_36</name>
    <name evidence="9" type="ORF">UFOVP1635_29</name>
    <name evidence="1" type="ORF">UFOVP521_72</name>
    <name evidence="2" type="ORF">UFOVP856_44</name>
    <name evidence="3" type="ORF">UFOVP967_44</name>
</gene>
<evidence type="ECO:0000313" key="8">
    <source>
        <dbReference type="EMBL" id="CAB4217698.1"/>
    </source>
</evidence>
<dbReference type="EMBL" id="LR798432">
    <property type="protein sequence ID" value="CAB5231214.1"/>
    <property type="molecule type" value="Genomic_DNA"/>
</dbReference>
<name>A0A6J5P9A1_9CAUD</name>
<dbReference type="EMBL" id="LR796811">
    <property type="protein sequence ID" value="CAB4167652.1"/>
    <property type="molecule type" value="Genomic_DNA"/>
</dbReference>
<evidence type="ECO:0000313" key="1">
    <source>
        <dbReference type="EMBL" id="CAB4148344.1"/>
    </source>
</evidence>
<evidence type="ECO:0000313" key="6">
    <source>
        <dbReference type="EMBL" id="CAB4189573.1"/>
    </source>
</evidence>